<dbReference type="PANTHER" id="PTHR33711:SF9">
    <property type="entry name" value="PROTOCATECHUATE 3,4-DIOXYGENASE ALPHA CHAIN"/>
    <property type="match status" value="1"/>
</dbReference>
<reference evidence="1" key="1">
    <citation type="submission" date="2022-10" db="EMBL/GenBank/DDBJ databases">
        <title>The complete genomes of actinobacterial strains from the NBC collection.</title>
        <authorList>
            <person name="Joergensen T.S."/>
            <person name="Alvarez Arevalo M."/>
            <person name="Sterndorff E.B."/>
            <person name="Faurdal D."/>
            <person name="Vuksanovic O."/>
            <person name="Mourched A.-S."/>
            <person name="Charusanti P."/>
            <person name="Shaw S."/>
            <person name="Blin K."/>
            <person name="Weber T."/>
        </authorList>
    </citation>
    <scope>NUCLEOTIDE SEQUENCE</scope>
    <source>
        <strain evidence="1">NBC_00254</strain>
    </source>
</reference>
<dbReference type="Gene3D" id="2.60.130.10">
    <property type="entry name" value="Aromatic compound dioxygenase"/>
    <property type="match status" value="1"/>
</dbReference>
<protein>
    <submittedName>
        <fullName evidence="1">Protocatechuate 3,4-dioxygenase subunit alpha</fullName>
    </submittedName>
</protein>
<dbReference type="SUPFAM" id="SSF49482">
    <property type="entry name" value="Aromatic compound dioxygenase"/>
    <property type="match status" value="1"/>
</dbReference>
<gene>
    <name evidence="1" type="ORF">OG913_08720</name>
</gene>
<dbReference type="PANTHER" id="PTHR33711">
    <property type="entry name" value="DIOXYGENASE, PUTATIVE (AFU_ORTHOLOGUE AFUA_2G02910)-RELATED"/>
    <property type="match status" value="1"/>
</dbReference>
<organism evidence="1 2">
    <name type="scientific">Microbispora hainanensis</name>
    <dbReference type="NCBI Taxonomy" id="568844"/>
    <lineage>
        <taxon>Bacteria</taxon>
        <taxon>Bacillati</taxon>
        <taxon>Actinomycetota</taxon>
        <taxon>Actinomycetes</taxon>
        <taxon>Streptosporangiales</taxon>
        <taxon>Streptosporangiaceae</taxon>
        <taxon>Microbispora</taxon>
    </lineage>
</organism>
<dbReference type="InterPro" id="IPR050770">
    <property type="entry name" value="Intradiol_RC_Dioxygenase"/>
</dbReference>
<accession>A0ABZ1SVK8</accession>
<proteinExistence type="predicted"/>
<dbReference type="InterPro" id="IPR015889">
    <property type="entry name" value="Intradiol_dOase_core"/>
</dbReference>
<evidence type="ECO:0000313" key="2">
    <source>
        <dbReference type="Proteomes" id="UP001432011"/>
    </source>
</evidence>
<dbReference type="Proteomes" id="UP001432011">
    <property type="component" value="Chromosome"/>
</dbReference>
<dbReference type="RefSeq" id="WP_142648470.1">
    <property type="nucleotide sequence ID" value="NZ_CP108085.1"/>
</dbReference>
<name>A0ABZ1SVK8_9ACTN</name>
<sequence>MTTPSQTVGPFFGFALPYAADWELVPEGHPGAVTITGVVLDGAGEPVPDALLELWTGEPGERGALSRKGAGASGFGRCGTAPDGSYRFRLAPPSRPYAALLVFARGLLKPVRTRVYFADAPDPLLGSLDPARRATLLARPEGQDVYRFDVRLQGERETVFLEF</sequence>
<keyword evidence="2" id="KW-1185">Reference proteome</keyword>
<evidence type="ECO:0000313" key="1">
    <source>
        <dbReference type="EMBL" id="WUP77071.1"/>
    </source>
</evidence>
<dbReference type="EMBL" id="CP108085">
    <property type="protein sequence ID" value="WUP77071.1"/>
    <property type="molecule type" value="Genomic_DNA"/>
</dbReference>